<dbReference type="InterPro" id="IPR000873">
    <property type="entry name" value="AMP-dep_synth/lig_dom"/>
</dbReference>
<dbReference type="GO" id="GO:0047475">
    <property type="term" value="F:phenylacetate-CoA ligase activity"/>
    <property type="evidence" value="ECO:0007669"/>
    <property type="project" value="UniProtKB-EC"/>
</dbReference>
<dbReference type="EMBL" id="CP019312">
    <property type="protein sequence ID" value="APX13007.1"/>
    <property type="molecule type" value="Genomic_DNA"/>
</dbReference>
<dbReference type="SUPFAM" id="SSF56801">
    <property type="entry name" value="Acetyl-CoA synthetase-like"/>
    <property type="match status" value="1"/>
</dbReference>
<evidence type="ECO:0000259" key="10">
    <source>
        <dbReference type="Pfam" id="PF00501"/>
    </source>
</evidence>
<gene>
    <name evidence="12" type="ORF">BWR18_15945</name>
</gene>
<dbReference type="InterPro" id="IPR045851">
    <property type="entry name" value="AMP-bd_C_sf"/>
</dbReference>
<keyword evidence="2 9" id="KW-0436">Ligase</keyword>
<dbReference type="KEGG" id="tom:BWR18_15945"/>
<evidence type="ECO:0000313" key="13">
    <source>
        <dbReference type="Proteomes" id="UP000186336"/>
    </source>
</evidence>
<evidence type="ECO:0000256" key="6">
    <source>
        <dbReference type="ARBA" id="ARBA00066629"/>
    </source>
</evidence>
<dbReference type="GO" id="GO:0000166">
    <property type="term" value="F:nucleotide binding"/>
    <property type="evidence" value="ECO:0007669"/>
    <property type="project" value="UniProtKB-KW"/>
</dbReference>
<reference evidence="12 13" key="1">
    <citation type="submission" date="2017-01" db="EMBL/GenBank/DDBJ databases">
        <title>Complete genome of Tateyamaria omphalii DOK1-4 isolated from seawater in Dokdo.</title>
        <authorList>
            <person name="Kim J.H."/>
            <person name="Chi W.-J."/>
        </authorList>
    </citation>
    <scope>NUCLEOTIDE SEQUENCE [LARGE SCALE GENOMIC DNA]</scope>
    <source>
        <strain evidence="12 13">DOK1-4</strain>
    </source>
</reference>
<evidence type="ECO:0000256" key="2">
    <source>
        <dbReference type="ARBA" id="ARBA00022598"/>
    </source>
</evidence>
<comment type="similarity">
    <text evidence="5 9">Belongs to the phenylacetyl-CoA ligase family.</text>
</comment>
<proteinExistence type="inferred from homology"/>
<dbReference type="PANTHER" id="PTHR43439">
    <property type="entry name" value="PHENYLACETATE-COENZYME A LIGASE"/>
    <property type="match status" value="1"/>
</dbReference>
<evidence type="ECO:0000256" key="8">
    <source>
        <dbReference type="ARBA" id="ARBA00075111"/>
    </source>
</evidence>
<evidence type="ECO:0000259" key="11">
    <source>
        <dbReference type="Pfam" id="PF14535"/>
    </source>
</evidence>
<dbReference type="InterPro" id="IPR011880">
    <property type="entry name" value="PA_CoA_ligase"/>
</dbReference>
<dbReference type="FunFam" id="3.40.50.12780:FF:000016">
    <property type="entry name" value="Phenylacetate-coenzyme A ligase"/>
    <property type="match status" value="1"/>
</dbReference>
<protein>
    <recommendedName>
        <fullName evidence="7 9">Phenylacetate-coenzyme A ligase</fullName>
        <ecNumber evidence="6 9">6.2.1.30</ecNumber>
    </recommendedName>
    <alternativeName>
        <fullName evidence="8 9">Phenylacetyl-CoA ligase</fullName>
    </alternativeName>
</protein>
<sequence length="429" mass="47048">MKDLTPAKHTLDPIEIASRDEIEALQLDRLKWSLTHAYENVPHYKAAFDGAGLRPGDLKSLSDLAKFPFTTKQDLRENYPFGMFAVPRTDVKRIHASSGTTGQPTVVGYTENDLKHWGNVVARSLRAAGLQPGDLLHNAYGYGLFTGGLGIHLGADALGLTTIPISGGMTPRQVRLIDDFKPKGITVTPSYALSILDEFNTQGLDPRASSLDVGIFGAEPWTNAMRTEIEQAFDMHAVDIYGLSEVIGPGVSMECVETKDGLHIWEDHFFPEIIDPNTGEPMADGDMGELVFTSLTKEAFPIIRYRTRDLTRLLPGTARSMRRMEKVTGRSDDMIILRGVNVFPTQIEECLMATPGLAPHFQIELTKPNRMDEMRVLCEATTGGDHTDAARALAHRIKQSIGISVAVDVAVPGSVARSQGKAVRIVDKR</sequence>
<name>A0A1P8MY39_9RHOB</name>
<keyword evidence="13" id="KW-1185">Reference proteome</keyword>
<evidence type="ECO:0000256" key="4">
    <source>
        <dbReference type="ARBA" id="ARBA00060591"/>
    </source>
</evidence>
<dbReference type="InterPro" id="IPR042099">
    <property type="entry name" value="ANL_N_sf"/>
</dbReference>
<dbReference type="AlphaFoldDB" id="A0A1P8MY39"/>
<evidence type="ECO:0000256" key="5">
    <source>
        <dbReference type="ARBA" id="ARBA00061566"/>
    </source>
</evidence>
<dbReference type="PANTHER" id="PTHR43439:SF1">
    <property type="entry name" value="PHENYLACETATE-COENZYME A LIGASE"/>
    <property type="match status" value="1"/>
</dbReference>
<dbReference type="OrthoDB" id="580775at2"/>
<dbReference type="UniPathway" id="UPA00930"/>
<dbReference type="Pfam" id="PF14535">
    <property type="entry name" value="AMP-binding_C_2"/>
    <property type="match status" value="1"/>
</dbReference>
<organism evidence="12 13">
    <name type="scientific">Tateyamaria omphalii</name>
    <dbReference type="NCBI Taxonomy" id="299262"/>
    <lineage>
        <taxon>Bacteria</taxon>
        <taxon>Pseudomonadati</taxon>
        <taxon>Pseudomonadota</taxon>
        <taxon>Alphaproteobacteria</taxon>
        <taxon>Rhodobacterales</taxon>
        <taxon>Roseobacteraceae</taxon>
        <taxon>Tateyamaria</taxon>
    </lineage>
</organism>
<dbReference type="Gene3D" id="3.30.300.30">
    <property type="match status" value="1"/>
</dbReference>
<evidence type="ECO:0000313" key="12">
    <source>
        <dbReference type="EMBL" id="APX13007.1"/>
    </source>
</evidence>
<dbReference type="STRING" id="299262.BWR18_15945"/>
<comment type="catalytic activity">
    <reaction evidence="9">
        <text>2-phenylacetate + ATP + CoA = phenylacetyl-CoA + AMP + diphosphate</text>
        <dbReference type="Rhea" id="RHEA:20956"/>
        <dbReference type="ChEBI" id="CHEBI:18401"/>
        <dbReference type="ChEBI" id="CHEBI:30616"/>
        <dbReference type="ChEBI" id="CHEBI:33019"/>
        <dbReference type="ChEBI" id="CHEBI:57287"/>
        <dbReference type="ChEBI" id="CHEBI:57390"/>
        <dbReference type="ChEBI" id="CHEBI:456215"/>
        <dbReference type="EC" id="6.2.1.30"/>
    </reaction>
</comment>
<evidence type="ECO:0000256" key="9">
    <source>
        <dbReference type="PIRNR" id="PIRNR006444"/>
    </source>
</evidence>
<keyword evidence="3 9" id="KW-0547">Nucleotide-binding</keyword>
<dbReference type="InterPro" id="IPR049623">
    <property type="entry name" value="PA_CoA_lig_proteobact_actino"/>
</dbReference>
<dbReference type="CDD" id="cd05913">
    <property type="entry name" value="PaaK"/>
    <property type="match status" value="1"/>
</dbReference>
<dbReference type="RefSeq" id="WP_076629427.1">
    <property type="nucleotide sequence ID" value="NZ_CP019312.1"/>
</dbReference>
<dbReference type="NCBIfam" id="TIGR02155">
    <property type="entry name" value="PA_CoA_ligase"/>
    <property type="match status" value="1"/>
</dbReference>
<accession>A0A1P8MY39</accession>
<dbReference type="Proteomes" id="UP000186336">
    <property type="component" value="Chromosome"/>
</dbReference>
<comment type="pathway">
    <text evidence="4 9">Aromatic compound metabolism; phenylacetate degradation.</text>
</comment>
<dbReference type="InterPro" id="IPR051414">
    <property type="entry name" value="Adenylate-forming_Reductase"/>
</dbReference>
<dbReference type="Gene3D" id="3.40.50.12780">
    <property type="entry name" value="N-terminal domain of ligase-like"/>
    <property type="match status" value="1"/>
</dbReference>
<dbReference type="PIRSF" id="PIRSF006444">
    <property type="entry name" value="PaaK"/>
    <property type="match status" value="1"/>
</dbReference>
<dbReference type="Pfam" id="PF00501">
    <property type="entry name" value="AMP-binding"/>
    <property type="match status" value="1"/>
</dbReference>
<comment type="subunit">
    <text evidence="1">Monomer.</text>
</comment>
<feature type="domain" description="AMP-dependent ligase C-terminal" evidence="11">
    <location>
        <begin position="339"/>
        <end position="429"/>
    </location>
</feature>
<dbReference type="EC" id="6.2.1.30" evidence="6 9"/>
<dbReference type="InterPro" id="IPR028154">
    <property type="entry name" value="AMP-dep_Lig_C"/>
</dbReference>
<evidence type="ECO:0000256" key="1">
    <source>
        <dbReference type="ARBA" id="ARBA00011245"/>
    </source>
</evidence>
<dbReference type="GO" id="GO:0010124">
    <property type="term" value="P:phenylacetate catabolic process"/>
    <property type="evidence" value="ECO:0007669"/>
    <property type="project" value="UniProtKB-UniRule"/>
</dbReference>
<comment type="function">
    <text evidence="9">Catalyzes the activation of phenylacetic acid (PA) to phenylacetyl-CoA (PA-CoA).</text>
</comment>
<evidence type="ECO:0000256" key="3">
    <source>
        <dbReference type="ARBA" id="ARBA00022741"/>
    </source>
</evidence>
<feature type="domain" description="AMP-dependent synthetase/ligase" evidence="10">
    <location>
        <begin position="94"/>
        <end position="292"/>
    </location>
</feature>
<evidence type="ECO:0000256" key="7">
    <source>
        <dbReference type="ARBA" id="ARBA00068695"/>
    </source>
</evidence>